<dbReference type="InterPro" id="IPR050606">
    <property type="entry name" value="Calponin-like"/>
</dbReference>
<keyword evidence="4" id="KW-1185">Reference proteome</keyword>
<dbReference type="SMART" id="SM00033">
    <property type="entry name" value="CH"/>
    <property type="match status" value="1"/>
</dbReference>
<dbReference type="SUPFAM" id="SSF47576">
    <property type="entry name" value="Calponin-homology domain, CH-domain"/>
    <property type="match status" value="1"/>
</dbReference>
<protein>
    <recommendedName>
        <fullName evidence="2">Calponin-homology (CH) domain-containing protein</fullName>
    </recommendedName>
</protein>
<sequence length="647" mass="72260">MASVSSLDQDMRKLRLSRYTQTTANEARAWIENTLGHSLAAGDLLESLKDGVALCELANLVLPAPGIKFKKSAMPFVQMENISHFLRACEAQPLGLPAHDRFLTVDLYESKDPAQVLQCLGAFSRRANAVNPARFPHTIGPKKAGVVSPTTTGQGYQSPSAALQSSTRAMSPSITGGSTGSRNSTKQSPTQVSSWSTKADQGSTAPAWNPVMYGFMGGADQAKQGVSFGARRQITSASPQVPSLAEKERKRKEKEIEEERLRQEQGAERRRREAEALRQEQEEQQAEEQRWEEESRRLREQERIHLEQQKRDWEEQERKWKEDEEVRRREESASLQAVKRPPEKPRTPSGNILRGQTLSQYHKEQASQQPPVETPEQARVRELEKQLAEAREREKQYQLEREERSKIEKERQARPQSVASERPQTAQSGRDSGLSWTRDEREHIQQSEDTIPSRLSESTTIAEVEQPQPQPSVDTAIEPLAEQVAAPLPVKRDVPATTTRPLSSVRSPFARPANRTDTYLSSNAAPVAAAPRISSAAETGDTAREQSSLRDQRVASQQKTQAGAWASKSLLEREMERERERQREWQEGQDALKNAPRDTTQGTGPAQTWDVNQYGYMGGDGQNRGSSSGSGIAMGGRRQIIGPRPQP</sequence>
<dbReference type="GO" id="GO:0007015">
    <property type="term" value="P:actin filament organization"/>
    <property type="evidence" value="ECO:0007669"/>
    <property type="project" value="TreeGrafter"/>
</dbReference>
<evidence type="ECO:0000259" key="2">
    <source>
        <dbReference type="PROSITE" id="PS50021"/>
    </source>
</evidence>
<dbReference type="InterPro" id="IPR003096">
    <property type="entry name" value="SM22_calponin"/>
</dbReference>
<organism evidence="3 4">
    <name type="scientific">Peltaster fructicola</name>
    <dbReference type="NCBI Taxonomy" id="286661"/>
    <lineage>
        <taxon>Eukaryota</taxon>
        <taxon>Fungi</taxon>
        <taxon>Dikarya</taxon>
        <taxon>Ascomycota</taxon>
        <taxon>Pezizomycotina</taxon>
        <taxon>Dothideomycetes</taxon>
        <taxon>Dothideomycetes incertae sedis</taxon>
        <taxon>Peltaster</taxon>
    </lineage>
</organism>
<dbReference type="InterPro" id="IPR036872">
    <property type="entry name" value="CH_dom_sf"/>
</dbReference>
<reference evidence="3 4" key="1">
    <citation type="journal article" date="2016" name="Sci. Rep.">
        <title>Peltaster fructicola genome reveals evolution from an invasive phytopathogen to an ectophytic parasite.</title>
        <authorList>
            <person name="Xu C."/>
            <person name="Chen H."/>
            <person name="Gleason M.L."/>
            <person name="Xu J.R."/>
            <person name="Liu H."/>
            <person name="Zhang R."/>
            <person name="Sun G."/>
        </authorList>
    </citation>
    <scope>NUCLEOTIDE SEQUENCE [LARGE SCALE GENOMIC DNA]</scope>
    <source>
        <strain evidence="3 4">LNHT1506</strain>
    </source>
</reference>
<feature type="compositionally biased region" description="Polar residues" evidence="1">
    <location>
        <begin position="496"/>
        <end position="506"/>
    </location>
</feature>
<feature type="region of interest" description="Disordered" evidence="1">
    <location>
        <begin position="134"/>
        <end position="205"/>
    </location>
</feature>
<dbReference type="GO" id="GO:0051015">
    <property type="term" value="F:actin filament binding"/>
    <property type="evidence" value="ECO:0007669"/>
    <property type="project" value="TreeGrafter"/>
</dbReference>
<dbReference type="PRINTS" id="PR00888">
    <property type="entry name" value="SM22CALPONIN"/>
</dbReference>
<evidence type="ECO:0000313" key="3">
    <source>
        <dbReference type="EMBL" id="QIW94864.1"/>
    </source>
</evidence>
<dbReference type="CDD" id="cd21210">
    <property type="entry name" value="CH_SCP1-like"/>
    <property type="match status" value="1"/>
</dbReference>
<evidence type="ECO:0000313" key="4">
    <source>
        <dbReference type="Proteomes" id="UP000503462"/>
    </source>
</evidence>
<feature type="compositionally biased region" description="Polar residues" evidence="1">
    <location>
        <begin position="348"/>
        <end position="371"/>
    </location>
</feature>
<feature type="compositionally biased region" description="Basic and acidic residues" evidence="1">
    <location>
        <begin position="376"/>
        <end position="413"/>
    </location>
</feature>
<dbReference type="EMBL" id="CP051139">
    <property type="protein sequence ID" value="QIW94864.1"/>
    <property type="molecule type" value="Genomic_DNA"/>
</dbReference>
<feature type="domain" description="Calponin-homology (CH)" evidence="2">
    <location>
        <begin position="21"/>
        <end position="128"/>
    </location>
</feature>
<dbReference type="AlphaFoldDB" id="A0A6H0XJR7"/>
<feature type="compositionally biased region" description="Polar residues" evidence="1">
    <location>
        <begin position="447"/>
        <end position="461"/>
    </location>
</feature>
<evidence type="ECO:0000256" key="1">
    <source>
        <dbReference type="SAM" id="MobiDB-lite"/>
    </source>
</evidence>
<dbReference type="Pfam" id="PF00307">
    <property type="entry name" value="CH"/>
    <property type="match status" value="1"/>
</dbReference>
<gene>
    <name evidence="3" type="ORF">AMS68_000382</name>
</gene>
<dbReference type="PANTHER" id="PTHR47385">
    <property type="entry name" value="CALPONIN"/>
    <property type="match status" value="1"/>
</dbReference>
<feature type="compositionally biased region" description="Polar residues" evidence="1">
    <location>
        <begin position="515"/>
        <end position="524"/>
    </location>
</feature>
<dbReference type="GO" id="GO:0015629">
    <property type="term" value="C:actin cytoskeleton"/>
    <property type="evidence" value="ECO:0007669"/>
    <property type="project" value="TreeGrafter"/>
</dbReference>
<feature type="compositionally biased region" description="Basic and acidic residues" evidence="1">
    <location>
        <begin position="437"/>
        <end position="446"/>
    </location>
</feature>
<feature type="compositionally biased region" description="Basic and acidic residues" evidence="1">
    <location>
        <begin position="541"/>
        <end position="553"/>
    </location>
</feature>
<feature type="compositionally biased region" description="Polar residues" evidence="1">
    <location>
        <begin position="414"/>
        <end position="430"/>
    </location>
</feature>
<name>A0A6H0XJR7_9PEZI</name>
<dbReference type="OrthoDB" id="21595at2759"/>
<dbReference type="Gene3D" id="1.10.418.10">
    <property type="entry name" value="Calponin-like domain"/>
    <property type="match status" value="1"/>
</dbReference>
<dbReference type="PROSITE" id="PS50021">
    <property type="entry name" value="CH"/>
    <property type="match status" value="1"/>
</dbReference>
<feature type="region of interest" description="Disordered" evidence="1">
    <location>
        <begin position="234"/>
        <end position="647"/>
    </location>
</feature>
<dbReference type="InterPro" id="IPR001715">
    <property type="entry name" value="CH_dom"/>
</dbReference>
<feature type="compositionally biased region" description="Polar residues" evidence="1">
    <location>
        <begin position="148"/>
        <end position="205"/>
    </location>
</feature>
<feature type="compositionally biased region" description="Basic and acidic residues" evidence="1">
    <location>
        <begin position="245"/>
        <end position="332"/>
    </location>
</feature>
<feature type="compositionally biased region" description="Basic and acidic residues" evidence="1">
    <location>
        <begin position="570"/>
        <end position="586"/>
    </location>
</feature>
<feature type="compositionally biased region" description="Polar residues" evidence="1">
    <location>
        <begin position="597"/>
        <end position="611"/>
    </location>
</feature>
<accession>A0A6H0XJR7</accession>
<dbReference type="Proteomes" id="UP000503462">
    <property type="component" value="Chromosome 1"/>
</dbReference>
<proteinExistence type="predicted"/>
<dbReference type="PANTHER" id="PTHR47385:SF14">
    <property type="entry name" value="TRANSGELIN"/>
    <property type="match status" value="1"/>
</dbReference>